<keyword evidence="6" id="KW-1185">Reference proteome</keyword>
<sequence>MGVMLGSAAAAVACLSVYAYRLNKVLASTPPEAGRYAMPRLAEEEARAVYEQVEREGRNGGYDRGDSDGHGCANPFRARIQAGMPTRRDRRYIVVGGSGLVGGEIVLALLGNGTPAEAIRIVDVREPMRDEFRRGSGAASRVPVFLVDISSERAVREAFEAEWPDEEALVSSTIPTSTVFHTAAVIRWGERSNLFWDRIARVNIAGTANVISASRAAGAGILIYTSSASVENREVNWFPAPWRRYPTNFVQHIDGSAPGGFSTDEGGKKSDKPDDQYPTTYARTKAVAEKLVCEADDSPSGSSSGSRMRTGAIRPGNAIYGHIKDPVVGQMLSLRWVPSFNAAWVQSWVSSANVALAHVQLESAMLGEHVDSVAGRPFVVTDDGPPIICSDYYALLSATSRTGFEVTRPPPLLFLSMFYVIEAWAILSTRFPGTLGRLLGEPGPPIDVLQPGTAAAAINSIIHDHEARMPVGQGGMGYRPVCTTVEGICAVVAQWNRFVDEGKDKDKE</sequence>
<dbReference type="OrthoDB" id="10058185at2759"/>
<dbReference type="PANTHER" id="PTHR10366">
    <property type="entry name" value="NAD DEPENDENT EPIMERASE/DEHYDRATASE"/>
    <property type="match status" value="1"/>
</dbReference>
<evidence type="ECO:0000259" key="4">
    <source>
        <dbReference type="Pfam" id="PF01073"/>
    </source>
</evidence>
<evidence type="ECO:0000313" key="6">
    <source>
        <dbReference type="Proteomes" id="UP000749293"/>
    </source>
</evidence>
<dbReference type="InterPro" id="IPR036291">
    <property type="entry name" value="NAD(P)-bd_dom_sf"/>
</dbReference>
<keyword evidence="1" id="KW-0560">Oxidoreductase</keyword>
<evidence type="ECO:0000256" key="3">
    <source>
        <dbReference type="SAM" id="MobiDB-lite"/>
    </source>
</evidence>
<protein>
    <submittedName>
        <fullName evidence="5">Nucleoside-diphosphate-sugar epimerase</fullName>
    </submittedName>
</protein>
<dbReference type="Proteomes" id="UP000749293">
    <property type="component" value="Unassembled WGS sequence"/>
</dbReference>
<evidence type="ECO:0000313" key="5">
    <source>
        <dbReference type="EMBL" id="KAF4124083.1"/>
    </source>
</evidence>
<dbReference type="AlphaFoldDB" id="A0A9P5D1M4"/>
<dbReference type="Gene3D" id="3.40.50.720">
    <property type="entry name" value="NAD(P)-binding Rossmann-like Domain"/>
    <property type="match status" value="1"/>
</dbReference>
<feature type="domain" description="3-beta hydroxysteroid dehydrogenase/isomerase" evidence="4">
    <location>
        <begin position="273"/>
        <end position="387"/>
    </location>
</feature>
<feature type="compositionally biased region" description="Basic and acidic residues" evidence="3">
    <location>
        <begin position="265"/>
        <end position="275"/>
    </location>
</feature>
<proteinExistence type="inferred from homology"/>
<feature type="region of interest" description="Disordered" evidence="3">
    <location>
        <begin position="256"/>
        <end position="278"/>
    </location>
</feature>
<feature type="domain" description="3-beta hydroxysteroid dehydrogenase/isomerase" evidence="4">
    <location>
        <begin position="93"/>
        <end position="230"/>
    </location>
</feature>
<comment type="caution">
    <text evidence="5">The sequence shown here is derived from an EMBL/GenBank/DDBJ whole genome shotgun (WGS) entry which is preliminary data.</text>
</comment>
<dbReference type="PANTHER" id="PTHR10366:SF447">
    <property type="entry name" value="HYDROXYSTEROID DEHYDROGENASE_ISOMERASE FAMILY PROTEIN, PUTATIVE (AFU_ORTHOLOGUE AFUA_1G06450)-RELATED"/>
    <property type="match status" value="1"/>
</dbReference>
<dbReference type="EMBL" id="JAANYQ010000005">
    <property type="protein sequence ID" value="KAF4124083.1"/>
    <property type="molecule type" value="Genomic_DNA"/>
</dbReference>
<organism evidence="5 6">
    <name type="scientific">Geosmithia morbida</name>
    <dbReference type="NCBI Taxonomy" id="1094350"/>
    <lineage>
        <taxon>Eukaryota</taxon>
        <taxon>Fungi</taxon>
        <taxon>Dikarya</taxon>
        <taxon>Ascomycota</taxon>
        <taxon>Pezizomycotina</taxon>
        <taxon>Sordariomycetes</taxon>
        <taxon>Hypocreomycetidae</taxon>
        <taxon>Hypocreales</taxon>
        <taxon>Bionectriaceae</taxon>
        <taxon>Geosmithia</taxon>
    </lineage>
</organism>
<evidence type="ECO:0000256" key="1">
    <source>
        <dbReference type="ARBA" id="ARBA00023002"/>
    </source>
</evidence>
<name>A0A9P5D1M4_9HYPO</name>
<dbReference type="GO" id="GO:0005783">
    <property type="term" value="C:endoplasmic reticulum"/>
    <property type="evidence" value="ECO:0007669"/>
    <property type="project" value="TreeGrafter"/>
</dbReference>
<reference evidence="5" key="1">
    <citation type="submission" date="2020-03" db="EMBL/GenBank/DDBJ databases">
        <title>Site-based positive gene gene selection in Geosmithia morbida across the United States reveals a broad range of putative effectors and factors for local host and environmental adapation.</title>
        <authorList>
            <person name="Onufrak A."/>
            <person name="Murdoch R.W."/>
            <person name="Gazis R."/>
            <person name="Huff M."/>
            <person name="Staton M."/>
            <person name="Klingeman W."/>
            <person name="Hadziabdic D."/>
        </authorList>
    </citation>
    <scope>NUCLEOTIDE SEQUENCE</scope>
    <source>
        <strain evidence="5">1262</strain>
    </source>
</reference>
<dbReference type="Pfam" id="PF01073">
    <property type="entry name" value="3Beta_HSD"/>
    <property type="match status" value="2"/>
</dbReference>
<dbReference type="InterPro" id="IPR050425">
    <property type="entry name" value="NAD(P)_dehydrat-like"/>
</dbReference>
<accession>A0A9P5D1M4</accession>
<dbReference type="InterPro" id="IPR002225">
    <property type="entry name" value="3Beta_OHSteriod_DH/Estase"/>
</dbReference>
<dbReference type="SUPFAM" id="SSF51735">
    <property type="entry name" value="NAD(P)-binding Rossmann-fold domains"/>
    <property type="match status" value="1"/>
</dbReference>
<evidence type="ECO:0000256" key="2">
    <source>
        <dbReference type="ARBA" id="ARBA00023445"/>
    </source>
</evidence>
<dbReference type="GO" id="GO:0006696">
    <property type="term" value="P:ergosterol biosynthetic process"/>
    <property type="evidence" value="ECO:0007669"/>
    <property type="project" value="TreeGrafter"/>
</dbReference>
<comment type="similarity">
    <text evidence="2">Belongs to the NAD(P)-dependent epimerase/dehydratase family. Dihydroflavonol-4-reductase subfamily.</text>
</comment>
<dbReference type="RefSeq" id="XP_035322735.1">
    <property type="nucleotide sequence ID" value="XM_035467769.1"/>
</dbReference>
<dbReference type="GO" id="GO:0000252">
    <property type="term" value="F:3-beta-hydroxysteroid dehydrogenase [NAD(P)+]/C4-decarboxylase activity"/>
    <property type="evidence" value="ECO:0007669"/>
    <property type="project" value="TreeGrafter"/>
</dbReference>
<dbReference type="GeneID" id="55972024"/>
<gene>
    <name evidence="5" type="ORF">GMORB2_5799</name>
</gene>